<evidence type="ECO:0000256" key="5">
    <source>
        <dbReference type="ARBA" id="ARBA00022692"/>
    </source>
</evidence>
<dbReference type="GO" id="GO:0005886">
    <property type="term" value="C:plasma membrane"/>
    <property type="evidence" value="ECO:0007669"/>
    <property type="project" value="UniProtKB-SubCell"/>
</dbReference>
<evidence type="ECO:0000256" key="2">
    <source>
        <dbReference type="ARBA" id="ARBA00005801"/>
    </source>
</evidence>
<dbReference type="InterPro" id="IPR000045">
    <property type="entry name" value="Prepilin_IV_endopep_pep"/>
</dbReference>
<proteinExistence type="inferred from homology"/>
<dbReference type="InterPro" id="IPR010627">
    <property type="entry name" value="Prepilin_pept_A24_N"/>
</dbReference>
<dbReference type="PANTHER" id="PTHR30487">
    <property type="entry name" value="TYPE 4 PREPILIN-LIKE PROTEINS LEADER PEPTIDE-PROCESSING ENZYME"/>
    <property type="match status" value="1"/>
</dbReference>
<dbReference type="GO" id="GO:0006465">
    <property type="term" value="P:signal peptide processing"/>
    <property type="evidence" value="ECO:0007669"/>
    <property type="project" value="TreeGrafter"/>
</dbReference>
<feature type="domain" description="Prepilin peptidase A24 N-terminal" evidence="10">
    <location>
        <begin position="34"/>
        <end position="115"/>
    </location>
</feature>
<evidence type="ECO:0000259" key="10">
    <source>
        <dbReference type="Pfam" id="PF06750"/>
    </source>
</evidence>
<feature type="transmembrane region" description="Helical" evidence="8">
    <location>
        <begin position="157"/>
        <end position="176"/>
    </location>
</feature>
<feature type="transmembrane region" description="Helical" evidence="8">
    <location>
        <begin position="125"/>
        <end position="145"/>
    </location>
</feature>
<sequence>MLSRGSSHLILKVVTSITDTAMLLTVLVLCVVGIFGLAVGSFLNVAISRVPDARSIIRPRPACSKCTEPIAWVDMIPIISWMMLRGQCRNCHQTISARYPLVELANAFSWVVLSWWCLGTSNEHLLTLLPLLLALSSFTIVLTLIDIEHHRLPDAIVIWMYPTAVAGLTYAGVVGGQSQVSQSLLMACVWLIAIGGVWLVTSGRGMGFGDVKLAPVLGLVLGWVGWSAGFVGLLGAWILGGCAGIALMALGKARRGTALAFGPFLFAGFWAGLFFGESLAAWYL</sequence>
<evidence type="ECO:0000256" key="6">
    <source>
        <dbReference type="ARBA" id="ARBA00022989"/>
    </source>
</evidence>
<keyword evidence="7 8" id="KW-0472">Membrane</keyword>
<keyword evidence="6 8" id="KW-1133">Transmembrane helix</keyword>
<dbReference type="PANTHER" id="PTHR30487:SF0">
    <property type="entry name" value="PREPILIN LEADER PEPTIDASE_N-METHYLTRANSFERASE-RELATED"/>
    <property type="match status" value="1"/>
</dbReference>
<feature type="transmembrane region" description="Helical" evidence="8">
    <location>
        <begin position="183"/>
        <end position="200"/>
    </location>
</feature>
<evidence type="ECO:0000259" key="9">
    <source>
        <dbReference type="Pfam" id="PF01478"/>
    </source>
</evidence>
<name>A0A6J7SIH6_9ZZZZ</name>
<protein>
    <submittedName>
        <fullName evidence="11">Unannotated protein</fullName>
    </submittedName>
</protein>
<dbReference type="InterPro" id="IPR014032">
    <property type="entry name" value="Peptidase_A24A_bac"/>
</dbReference>
<comment type="similarity">
    <text evidence="2">Belongs to the peptidase A24 family.</text>
</comment>
<evidence type="ECO:0000256" key="3">
    <source>
        <dbReference type="ARBA" id="ARBA00022475"/>
    </source>
</evidence>
<accession>A0A6J7SIH6</accession>
<dbReference type="AlphaFoldDB" id="A0A6J7SIH6"/>
<feature type="transmembrane region" description="Helical" evidence="8">
    <location>
        <begin position="259"/>
        <end position="283"/>
    </location>
</feature>
<evidence type="ECO:0000256" key="7">
    <source>
        <dbReference type="ARBA" id="ARBA00023136"/>
    </source>
</evidence>
<dbReference type="GO" id="GO:0004190">
    <property type="term" value="F:aspartic-type endopeptidase activity"/>
    <property type="evidence" value="ECO:0007669"/>
    <property type="project" value="InterPro"/>
</dbReference>
<dbReference type="EMBL" id="CAFBPZ010000095">
    <property type="protein sequence ID" value="CAB5041075.1"/>
    <property type="molecule type" value="Genomic_DNA"/>
</dbReference>
<dbReference type="Pfam" id="PF06750">
    <property type="entry name" value="A24_N_bact"/>
    <property type="match status" value="1"/>
</dbReference>
<evidence type="ECO:0000256" key="8">
    <source>
        <dbReference type="SAM" id="Phobius"/>
    </source>
</evidence>
<keyword evidence="5 8" id="KW-0812">Transmembrane</keyword>
<dbReference type="Pfam" id="PF01478">
    <property type="entry name" value="Peptidase_A24"/>
    <property type="match status" value="1"/>
</dbReference>
<organism evidence="11">
    <name type="scientific">freshwater metagenome</name>
    <dbReference type="NCBI Taxonomy" id="449393"/>
    <lineage>
        <taxon>unclassified sequences</taxon>
        <taxon>metagenomes</taxon>
        <taxon>ecological metagenomes</taxon>
    </lineage>
</organism>
<keyword evidence="4" id="KW-0997">Cell inner membrane</keyword>
<comment type="subcellular location">
    <subcellularLocation>
        <location evidence="1">Cell inner membrane</location>
        <topology evidence="1">Multi-pass membrane protein</topology>
    </subcellularLocation>
</comment>
<dbReference type="InterPro" id="IPR050882">
    <property type="entry name" value="Prepilin_peptidase/N-MTase"/>
</dbReference>
<evidence type="ECO:0000256" key="1">
    <source>
        <dbReference type="ARBA" id="ARBA00004429"/>
    </source>
</evidence>
<dbReference type="Gene3D" id="1.20.120.1220">
    <property type="match status" value="1"/>
</dbReference>
<feature type="transmembrane region" description="Helical" evidence="8">
    <location>
        <begin position="220"/>
        <end position="247"/>
    </location>
</feature>
<evidence type="ECO:0000313" key="11">
    <source>
        <dbReference type="EMBL" id="CAB5041075.1"/>
    </source>
</evidence>
<feature type="domain" description="Prepilin type IV endopeptidase peptidase" evidence="9">
    <location>
        <begin position="134"/>
        <end position="244"/>
    </location>
</feature>
<evidence type="ECO:0000256" key="4">
    <source>
        <dbReference type="ARBA" id="ARBA00022519"/>
    </source>
</evidence>
<reference evidence="11" key="1">
    <citation type="submission" date="2020-05" db="EMBL/GenBank/DDBJ databases">
        <authorList>
            <person name="Chiriac C."/>
            <person name="Salcher M."/>
            <person name="Ghai R."/>
            <person name="Kavagutti S V."/>
        </authorList>
    </citation>
    <scope>NUCLEOTIDE SEQUENCE</scope>
</reference>
<keyword evidence="3" id="KW-1003">Cell membrane</keyword>
<dbReference type="PRINTS" id="PR00864">
    <property type="entry name" value="PREPILNPTASE"/>
</dbReference>
<gene>
    <name evidence="11" type="ORF">UFOPK4237_01248</name>
</gene>
<feature type="transmembrane region" description="Helical" evidence="8">
    <location>
        <begin position="20"/>
        <end position="45"/>
    </location>
</feature>